<dbReference type="InterPro" id="IPR003018">
    <property type="entry name" value="GAF"/>
</dbReference>
<sequence>MGCGEKVVKKRVQVVDALIEVWYNQITATRQVDNRFQAQGGAMSGATLHITTMADLDPLVWQIATLREQFLANTEVDLSPMRTVIRESWQRCRAFAVNADLNLARFATTSDQQLRDLHELNVAFLRAASPVLLRLRATLGNAGYVVAISDAEGTLLDVDGDPACRRKLARKGLLPGSNWSEAVAGTNAIGVALATGHVVQLVGAEHYCSGWQDVTCTAAPVFHPDNGSLIGVLDITGDYRLVRPFLTGIMAAAAAEVQRRYRLERIKQPIRPRTFPGWTPPATTNATTTSGEPSNILERLTDAIRIVSSVIDPAHAPNVITEQMGRLLNASGVMLVEGPPGDTLCTHVWHAPGEIGRHALASLQRAINDPTILTWRASPGPFLKRTLTPTAEVIGFPLPDISGVILAVRLPTQPWTEIDQQSGATLATHSAAILRHARLYTDLQAYAAQTEVLNTLALFLSTLLDPIRQIDIVLQRILALTNLDVGIIVLKEEKQLAVTAVPQIAIDQTHMLALIDTVISTGQPIWLCRQHAVAPEAALLPLHGFCDLVALPLILHATNAGALVIGSRAHRHISGEDLTLLLTIAQQLGLTLSNARLRQVASENEALRQANHLKSTFLAGVSHDLRSPLTAIRASVEDLLERQHHVSPGEHRALLSNIARETARLSRFVDQLLDLSRIEAGTLPLDREWVEFNALVQDVVTSFHQQYPTCRVEVCVSPTLPLLYIDPSLITQVLWNLLENAQKYGPSEGPITLEAFCTHTDLVLSVGDRGPGIPASERHRIFDRFYRLERDRRSHRSGSGLGLAICHGIVTAHQGSIWVDERPGGGSVFRITLPFINDQPTAWCPLEFHGGEQV</sequence>
<feature type="region of interest" description="Disordered" evidence="9">
    <location>
        <begin position="272"/>
        <end position="292"/>
    </location>
</feature>
<dbReference type="EnsemblBacteria" id="ABY36369">
    <property type="protein sequence ID" value="ABY36369"/>
    <property type="gene ID" value="Caur_3174"/>
</dbReference>
<dbReference type="GO" id="GO:0042802">
    <property type="term" value="F:identical protein binding"/>
    <property type="evidence" value="ECO:0007669"/>
    <property type="project" value="UniProtKB-ARBA"/>
</dbReference>
<dbReference type="Proteomes" id="UP000002008">
    <property type="component" value="Chromosome"/>
</dbReference>
<dbReference type="SMART" id="SM00065">
    <property type="entry name" value="GAF"/>
    <property type="match status" value="2"/>
</dbReference>
<dbReference type="HOGENOM" id="CLU_334263_0_0_0"/>
<dbReference type="GO" id="GO:0005524">
    <property type="term" value="F:ATP binding"/>
    <property type="evidence" value="ECO:0007669"/>
    <property type="project" value="UniProtKB-KW"/>
</dbReference>
<evidence type="ECO:0000256" key="6">
    <source>
        <dbReference type="ARBA" id="ARBA00022777"/>
    </source>
</evidence>
<reference evidence="12" key="1">
    <citation type="journal article" date="2011" name="BMC Genomics">
        <title>Complete genome sequence of the filamentous anoxygenic phototrophic bacterium Chloroflexus aurantiacus.</title>
        <authorList>
            <person name="Tang K.H."/>
            <person name="Barry K."/>
            <person name="Chertkov O."/>
            <person name="Dalin E."/>
            <person name="Han C.S."/>
            <person name="Hauser L.J."/>
            <person name="Honchak B.M."/>
            <person name="Karbach L.E."/>
            <person name="Land M.L."/>
            <person name="Lapidus A."/>
            <person name="Larimer F.W."/>
            <person name="Mikhailova N."/>
            <person name="Pitluck S."/>
            <person name="Pierson B.K."/>
            <person name="Blankenship R.E."/>
        </authorList>
    </citation>
    <scope>NUCLEOTIDE SEQUENCE [LARGE SCALE GENOMIC DNA]</scope>
    <source>
        <strain evidence="12">ATCC 29366 / DSM 635 / J-10-fl</strain>
    </source>
</reference>
<evidence type="ECO:0000313" key="11">
    <source>
        <dbReference type="EMBL" id="ABY36369.1"/>
    </source>
</evidence>
<feature type="compositionally biased region" description="Low complexity" evidence="9">
    <location>
        <begin position="280"/>
        <end position="289"/>
    </location>
</feature>
<evidence type="ECO:0000256" key="2">
    <source>
        <dbReference type="ARBA" id="ARBA00012438"/>
    </source>
</evidence>
<evidence type="ECO:0000256" key="3">
    <source>
        <dbReference type="ARBA" id="ARBA00022553"/>
    </source>
</evidence>
<dbReference type="PRINTS" id="PR00344">
    <property type="entry name" value="BCTRLSENSOR"/>
</dbReference>
<evidence type="ECO:0000256" key="8">
    <source>
        <dbReference type="ARBA" id="ARBA00023012"/>
    </source>
</evidence>
<dbReference type="CDD" id="cd00082">
    <property type="entry name" value="HisKA"/>
    <property type="match status" value="1"/>
</dbReference>
<keyword evidence="8" id="KW-0902">Two-component regulatory system</keyword>
<keyword evidence="3" id="KW-0597">Phosphoprotein</keyword>
<dbReference type="InterPro" id="IPR003661">
    <property type="entry name" value="HisK_dim/P_dom"/>
</dbReference>
<dbReference type="PROSITE" id="PS50109">
    <property type="entry name" value="HIS_KIN"/>
    <property type="match status" value="1"/>
</dbReference>
<dbReference type="SMART" id="SM00388">
    <property type="entry name" value="HisKA"/>
    <property type="match status" value="1"/>
</dbReference>
<dbReference type="Gene3D" id="3.30.565.10">
    <property type="entry name" value="Histidine kinase-like ATPase, C-terminal domain"/>
    <property type="match status" value="1"/>
</dbReference>
<dbReference type="InterPro" id="IPR036890">
    <property type="entry name" value="HATPase_C_sf"/>
</dbReference>
<proteinExistence type="predicted"/>
<dbReference type="SMART" id="SM00387">
    <property type="entry name" value="HATPase_c"/>
    <property type="match status" value="1"/>
</dbReference>
<dbReference type="InterPro" id="IPR036097">
    <property type="entry name" value="HisK_dim/P_sf"/>
</dbReference>
<protein>
    <recommendedName>
        <fullName evidence="2">histidine kinase</fullName>
        <ecNumber evidence="2">2.7.13.3</ecNumber>
    </recommendedName>
</protein>
<dbReference type="FunFam" id="1.10.287.130:FF:000001">
    <property type="entry name" value="Two-component sensor histidine kinase"/>
    <property type="match status" value="1"/>
</dbReference>
<accession>A9WI77</accession>
<keyword evidence="5" id="KW-0547">Nucleotide-binding</keyword>
<dbReference type="EMBL" id="CP000909">
    <property type="protein sequence ID" value="ABY36369.1"/>
    <property type="molecule type" value="Genomic_DNA"/>
</dbReference>
<evidence type="ECO:0000313" key="12">
    <source>
        <dbReference type="Proteomes" id="UP000002008"/>
    </source>
</evidence>
<dbReference type="InterPro" id="IPR029016">
    <property type="entry name" value="GAF-like_dom_sf"/>
</dbReference>
<dbReference type="InterPro" id="IPR004358">
    <property type="entry name" value="Sig_transdc_His_kin-like_C"/>
</dbReference>
<keyword evidence="4" id="KW-0808">Transferase</keyword>
<dbReference type="PATRIC" id="fig|324602.8.peg.3583"/>
<dbReference type="EC" id="2.7.13.3" evidence="2"/>
<dbReference type="Gene3D" id="1.10.287.130">
    <property type="match status" value="1"/>
</dbReference>
<dbReference type="SUPFAM" id="SSF55874">
    <property type="entry name" value="ATPase domain of HSP90 chaperone/DNA topoisomerase II/histidine kinase"/>
    <property type="match status" value="1"/>
</dbReference>
<dbReference type="InterPro" id="IPR003594">
    <property type="entry name" value="HATPase_dom"/>
</dbReference>
<dbReference type="Pfam" id="PF01590">
    <property type="entry name" value="GAF"/>
    <property type="match status" value="2"/>
</dbReference>
<comment type="catalytic activity">
    <reaction evidence="1">
        <text>ATP + protein L-histidine = ADP + protein N-phospho-L-histidine.</text>
        <dbReference type="EC" id="2.7.13.3"/>
    </reaction>
</comment>
<evidence type="ECO:0000256" key="9">
    <source>
        <dbReference type="SAM" id="MobiDB-lite"/>
    </source>
</evidence>
<evidence type="ECO:0000256" key="4">
    <source>
        <dbReference type="ARBA" id="ARBA00022679"/>
    </source>
</evidence>
<evidence type="ECO:0000256" key="1">
    <source>
        <dbReference type="ARBA" id="ARBA00000085"/>
    </source>
</evidence>
<dbReference type="eggNOG" id="COG3284">
    <property type="taxonomic scope" value="Bacteria"/>
</dbReference>
<dbReference type="AlphaFoldDB" id="A9WI77"/>
<dbReference type="Pfam" id="PF00512">
    <property type="entry name" value="HisKA"/>
    <property type="match status" value="1"/>
</dbReference>
<keyword evidence="6" id="KW-0418">Kinase</keyword>
<gene>
    <name evidence="11" type="ordered locus">Caur_3174</name>
</gene>
<dbReference type="InParanoid" id="A9WI77"/>
<dbReference type="FunCoup" id="A9WI77">
    <property type="interactions" value="99"/>
</dbReference>
<dbReference type="STRING" id="324602.Caur_3174"/>
<dbReference type="KEGG" id="cau:Caur_3174"/>
<dbReference type="InterPro" id="IPR052023">
    <property type="entry name" value="Histidine_kinase_KdpD"/>
</dbReference>
<dbReference type="Pfam" id="PF02518">
    <property type="entry name" value="HATPase_c"/>
    <property type="match status" value="1"/>
</dbReference>
<keyword evidence="7 11" id="KW-0067">ATP-binding</keyword>
<dbReference type="PANTHER" id="PTHR45569">
    <property type="entry name" value="SENSOR PROTEIN KDPD"/>
    <property type="match status" value="1"/>
</dbReference>
<dbReference type="PANTHER" id="PTHR45569:SF1">
    <property type="entry name" value="SENSOR PROTEIN KDPD"/>
    <property type="match status" value="1"/>
</dbReference>
<evidence type="ECO:0000256" key="5">
    <source>
        <dbReference type="ARBA" id="ARBA00022741"/>
    </source>
</evidence>
<dbReference type="SUPFAM" id="SSF47384">
    <property type="entry name" value="Homodimeric domain of signal transducing histidine kinase"/>
    <property type="match status" value="1"/>
</dbReference>
<evidence type="ECO:0000259" key="10">
    <source>
        <dbReference type="PROSITE" id="PS50109"/>
    </source>
</evidence>
<dbReference type="SUPFAM" id="SSF55781">
    <property type="entry name" value="GAF domain-like"/>
    <property type="match status" value="3"/>
</dbReference>
<dbReference type="CDD" id="cd00075">
    <property type="entry name" value="HATPase"/>
    <property type="match status" value="1"/>
</dbReference>
<name>A9WI77_CHLAA</name>
<dbReference type="Gene3D" id="3.30.450.40">
    <property type="match status" value="2"/>
</dbReference>
<keyword evidence="12" id="KW-1185">Reference proteome</keyword>
<dbReference type="InterPro" id="IPR005467">
    <property type="entry name" value="His_kinase_dom"/>
</dbReference>
<feature type="domain" description="Histidine kinase" evidence="10">
    <location>
        <begin position="620"/>
        <end position="837"/>
    </location>
</feature>
<dbReference type="eggNOG" id="COG2205">
    <property type="taxonomic scope" value="Bacteria"/>
</dbReference>
<dbReference type="GO" id="GO:0005886">
    <property type="term" value="C:plasma membrane"/>
    <property type="evidence" value="ECO:0000318"/>
    <property type="project" value="GO_Central"/>
</dbReference>
<dbReference type="FunFam" id="3.30.565.10:FF:000042">
    <property type="entry name" value="Two-component sensor histidine kinase KdpD"/>
    <property type="match status" value="1"/>
</dbReference>
<dbReference type="GO" id="GO:0000155">
    <property type="term" value="F:phosphorelay sensor kinase activity"/>
    <property type="evidence" value="ECO:0000318"/>
    <property type="project" value="GO_Central"/>
</dbReference>
<organism evidence="11 12">
    <name type="scientific">Chloroflexus aurantiacus (strain ATCC 29366 / DSM 635 / J-10-fl)</name>
    <dbReference type="NCBI Taxonomy" id="324602"/>
    <lineage>
        <taxon>Bacteria</taxon>
        <taxon>Bacillati</taxon>
        <taxon>Chloroflexota</taxon>
        <taxon>Chloroflexia</taxon>
        <taxon>Chloroflexales</taxon>
        <taxon>Chloroflexineae</taxon>
        <taxon>Chloroflexaceae</taxon>
        <taxon>Chloroflexus</taxon>
    </lineage>
</organism>
<evidence type="ECO:0000256" key="7">
    <source>
        <dbReference type="ARBA" id="ARBA00022840"/>
    </source>
</evidence>